<dbReference type="Proteomes" id="UP001229313">
    <property type="component" value="Chromosome"/>
</dbReference>
<dbReference type="Gene3D" id="3.40.50.300">
    <property type="entry name" value="P-loop containing nucleotide triphosphate hydrolases"/>
    <property type="match status" value="1"/>
</dbReference>
<gene>
    <name evidence="1" type="ORF">RDV84_00110</name>
</gene>
<dbReference type="InterPro" id="IPR016181">
    <property type="entry name" value="Acyl_CoA_acyltransferase"/>
</dbReference>
<dbReference type="RefSeq" id="WP_309152069.1">
    <property type="nucleotide sequence ID" value="NZ_CP133568.1"/>
</dbReference>
<evidence type="ECO:0000313" key="2">
    <source>
        <dbReference type="Proteomes" id="UP001229313"/>
    </source>
</evidence>
<proteinExistence type="predicted"/>
<evidence type="ECO:0000313" key="1">
    <source>
        <dbReference type="EMBL" id="WMT03293.1"/>
    </source>
</evidence>
<dbReference type="CDD" id="cd00267">
    <property type="entry name" value="ABC_ATPase"/>
    <property type="match status" value="1"/>
</dbReference>
<protein>
    <recommendedName>
        <fullName evidence="3">ABC transporter ATP-binding protein</fullName>
    </recommendedName>
</protein>
<evidence type="ECO:0008006" key="3">
    <source>
        <dbReference type="Google" id="ProtNLM"/>
    </source>
</evidence>
<keyword evidence="2" id="KW-1185">Reference proteome</keyword>
<dbReference type="Gene3D" id="3.40.630.30">
    <property type="match status" value="1"/>
</dbReference>
<organism evidence="1 2">
    <name type="scientific">Lysobacter yananisis</name>
    <dbReference type="NCBI Taxonomy" id="1003114"/>
    <lineage>
        <taxon>Bacteria</taxon>
        <taxon>Pseudomonadati</taxon>
        <taxon>Pseudomonadota</taxon>
        <taxon>Gammaproteobacteria</taxon>
        <taxon>Lysobacterales</taxon>
        <taxon>Lysobacteraceae</taxon>
        <taxon>Lysobacter</taxon>
    </lineage>
</organism>
<dbReference type="EMBL" id="CP133568">
    <property type="protein sequence ID" value="WMT03293.1"/>
    <property type="molecule type" value="Genomic_DNA"/>
</dbReference>
<dbReference type="SUPFAM" id="SSF52540">
    <property type="entry name" value="P-loop containing nucleoside triphosphate hydrolases"/>
    <property type="match status" value="1"/>
</dbReference>
<dbReference type="SUPFAM" id="SSF55729">
    <property type="entry name" value="Acyl-CoA N-acyltransferases (Nat)"/>
    <property type="match status" value="1"/>
</dbReference>
<name>A0ABY9P899_9GAMM</name>
<reference evidence="1 2" key="1">
    <citation type="submission" date="2023-08" db="EMBL/GenBank/DDBJ databases">
        <title>The whole genome sequence of Lysobacter yananisis.</title>
        <authorList>
            <person name="Sun H."/>
        </authorList>
    </citation>
    <scope>NUCLEOTIDE SEQUENCE [LARGE SCALE GENOMIC DNA]</scope>
    <source>
        <strain evidence="1 2">SNNU513</strain>
    </source>
</reference>
<accession>A0ABY9P899</accession>
<dbReference type="InterPro" id="IPR027417">
    <property type="entry name" value="P-loop_NTPase"/>
</dbReference>
<sequence length="378" mass="41314">MKIAVNHSCADFDSYRAARVKAMFNCDSGATFDLAAELPVDDDGWQIGVVVGPSGSGKTSIGRQIFGPRALWRPRWPKDAPVVDAIAPDAGFDAVPAALSAVGLGSVPTWLRPYSVLSNGERFRADLARLIAERPARAVVDEFSSVVDRQIARIGAMAFAKAWRRAAGQAVLLSCHYDVLDWIEPDWIFDTASGAFERAEAGRRLRRRPPITFDVWETDRHEWPAFEPHHYLKLPEMIAATYYVASVAGERVAHVAVGTRPGLVEARACRLVVMPEWQGAGIGLRFLAAVCERWRAGQNRHGIRVPTLFHTSHPGLCAALRRDPRWTQVSGSLVGSNRESSRASIAKSAARGRMGAVGSGYGGHFRAVQGFRYLGEDA</sequence>